<dbReference type="EMBL" id="BAAALV010000008">
    <property type="protein sequence ID" value="GAA1924600.1"/>
    <property type="molecule type" value="Genomic_DNA"/>
</dbReference>
<feature type="region of interest" description="Disordered" evidence="1">
    <location>
        <begin position="1"/>
        <end position="33"/>
    </location>
</feature>
<evidence type="ECO:0000256" key="1">
    <source>
        <dbReference type="SAM" id="MobiDB-lite"/>
    </source>
</evidence>
<evidence type="ECO:0000313" key="3">
    <source>
        <dbReference type="EMBL" id="GAA1924600.1"/>
    </source>
</evidence>
<reference evidence="4" key="1">
    <citation type="journal article" date="2019" name="Int. J. Syst. Evol. Microbiol.">
        <title>The Global Catalogue of Microorganisms (GCM) 10K type strain sequencing project: providing services to taxonomists for standard genome sequencing and annotation.</title>
        <authorList>
            <consortium name="The Broad Institute Genomics Platform"/>
            <consortium name="The Broad Institute Genome Sequencing Center for Infectious Disease"/>
            <person name="Wu L."/>
            <person name="Ma J."/>
        </authorList>
    </citation>
    <scope>NUCLEOTIDE SEQUENCE [LARGE SCALE GENOMIC DNA]</scope>
    <source>
        <strain evidence="4">JCM 13316</strain>
    </source>
</reference>
<comment type="caution">
    <text evidence="3">The sequence shown here is derived from an EMBL/GenBank/DDBJ whole genome shotgun (WGS) entry which is preliminary data.</text>
</comment>
<evidence type="ECO:0000256" key="2">
    <source>
        <dbReference type="SAM" id="Phobius"/>
    </source>
</evidence>
<accession>A0ABP5B0Q3</accession>
<feature type="transmembrane region" description="Helical" evidence="2">
    <location>
        <begin position="77"/>
        <end position="97"/>
    </location>
</feature>
<gene>
    <name evidence="3" type="ORF">GCM10009688_32070</name>
</gene>
<keyword evidence="4" id="KW-1185">Reference proteome</keyword>
<organism evidence="3 4">
    <name type="scientific">Arthrobacter gandavensis</name>
    <dbReference type="NCBI Taxonomy" id="169960"/>
    <lineage>
        <taxon>Bacteria</taxon>
        <taxon>Bacillati</taxon>
        <taxon>Actinomycetota</taxon>
        <taxon>Actinomycetes</taxon>
        <taxon>Micrococcales</taxon>
        <taxon>Micrococcaceae</taxon>
        <taxon>Arthrobacter</taxon>
    </lineage>
</organism>
<protein>
    <submittedName>
        <fullName evidence="3">Uncharacterized protein</fullName>
    </submittedName>
</protein>
<sequence>MEHLGPSPADKAAGTGTALGRGTGIPDAAPQGAERKKRSALRLLATTLAAVLAVAGVVSLAALLLEALRGETVWPGFAAGAFYCLPLAFLMMAGLVIDSIVRRRRG</sequence>
<keyword evidence="2" id="KW-1133">Transmembrane helix</keyword>
<dbReference type="Proteomes" id="UP001500784">
    <property type="component" value="Unassembled WGS sequence"/>
</dbReference>
<proteinExistence type="predicted"/>
<dbReference type="RefSeq" id="WP_152229504.1">
    <property type="nucleotide sequence ID" value="NZ_BAAALV010000008.1"/>
</dbReference>
<keyword evidence="2" id="KW-0472">Membrane</keyword>
<feature type="transmembrane region" description="Helical" evidence="2">
    <location>
        <begin position="43"/>
        <end position="65"/>
    </location>
</feature>
<keyword evidence="2" id="KW-0812">Transmembrane</keyword>
<evidence type="ECO:0000313" key="4">
    <source>
        <dbReference type="Proteomes" id="UP001500784"/>
    </source>
</evidence>
<name>A0ABP5B0Q3_9MICC</name>